<dbReference type="InterPro" id="IPR023213">
    <property type="entry name" value="CAT-like_dom_sf"/>
</dbReference>
<evidence type="ECO:0000256" key="2">
    <source>
        <dbReference type="ARBA" id="ARBA00007317"/>
    </source>
</evidence>
<organism evidence="7 8">
    <name type="scientific">Candidatus Phytoplasma phoenicium</name>
    <dbReference type="NCBI Taxonomy" id="198422"/>
    <lineage>
        <taxon>Bacteria</taxon>
        <taxon>Bacillati</taxon>
        <taxon>Mycoplasmatota</taxon>
        <taxon>Mollicutes</taxon>
        <taxon>Acholeplasmatales</taxon>
        <taxon>Acholeplasmataceae</taxon>
        <taxon>Candidatus Phytoplasma</taxon>
        <taxon>16SrIX (Pigeon pea witches'-broom group)</taxon>
    </lineage>
</organism>
<evidence type="ECO:0000256" key="4">
    <source>
        <dbReference type="ARBA" id="ARBA00022823"/>
    </source>
</evidence>
<protein>
    <submittedName>
        <fullName evidence="7">2-oxo acid dehydrogenase subunit E2</fullName>
    </submittedName>
</protein>
<reference evidence="7 8" key="1">
    <citation type="submission" date="2018-02" db="EMBL/GenBank/DDBJ databases">
        <title>Metagenomics reveals mixed infection of spiroplasma and phytoplasma in chicory.</title>
        <authorList>
            <person name="Polano C."/>
            <person name="Moruzzi S."/>
            <person name="Ermacora P."/>
            <person name="Ferrini F."/>
            <person name="Martini M."/>
            <person name="Firrao G."/>
        </authorList>
    </citation>
    <scope>NUCLEOTIDE SEQUENCE [LARGE SCALE GENOMIC DNA]</scope>
    <source>
        <strain evidence="7 8">ChiP</strain>
    </source>
</reference>
<evidence type="ECO:0000256" key="5">
    <source>
        <dbReference type="ARBA" id="ARBA00023315"/>
    </source>
</evidence>
<dbReference type="GO" id="GO:0016407">
    <property type="term" value="F:acetyltransferase activity"/>
    <property type="evidence" value="ECO:0007669"/>
    <property type="project" value="TreeGrafter"/>
</dbReference>
<evidence type="ECO:0000256" key="3">
    <source>
        <dbReference type="ARBA" id="ARBA00022679"/>
    </source>
</evidence>
<dbReference type="InterPro" id="IPR001078">
    <property type="entry name" value="2-oxoacid_DH_actylTfrase"/>
</dbReference>
<dbReference type="GO" id="GO:0031405">
    <property type="term" value="F:lipoic acid binding"/>
    <property type="evidence" value="ECO:0007669"/>
    <property type="project" value="TreeGrafter"/>
</dbReference>
<keyword evidence="5" id="KW-0012">Acyltransferase</keyword>
<gene>
    <name evidence="7" type="ORF">C6B37_00800</name>
</gene>
<evidence type="ECO:0000259" key="6">
    <source>
        <dbReference type="Pfam" id="PF00198"/>
    </source>
</evidence>
<comment type="caution">
    <text evidence="7">The sequence shown here is derived from an EMBL/GenBank/DDBJ whole genome shotgun (WGS) entry which is preliminary data.</text>
</comment>
<name>A0A2S8NV33_9MOLU</name>
<feature type="domain" description="2-oxoacid dehydrogenase acyltransferase catalytic" evidence="6">
    <location>
        <begin position="22"/>
        <end position="246"/>
    </location>
</feature>
<dbReference type="AlphaFoldDB" id="A0A2S8NV33"/>
<dbReference type="EMBL" id="PUUG01000012">
    <property type="protein sequence ID" value="PQP79843.1"/>
    <property type="molecule type" value="Genomic_DNA"/>
</dbReference>
<proteinExistence type="inferred from homology"/>
<accession>A0A2S8NV33</accession>
<dbReference type="PANTHER" id="PTHR43178:SF5">
    <property type="entry name" value="LIPOAMIDE ACYLTRANSFERASE COMPONENT OF BRANCHED-CHAIN ALPHA-KETO ACID DEHYDROGENASE COMPLEX, MITOCHONDRIAL"/>
    <property type="match status" value="1"/>
</dbReference>
<dbReference type="FunFam" id="3.30.559.10:FF:000007">
    <property type="entry name" value="Dihydrolipoamide acetyltransferase component of pyruvate dehydrogenase complex"/>
    <property type="match status" value="1"/>
</dbReference>
<keyword evidence="4" id="KW-0450">Lipoyl</keyword>
<dbReference type="Gene3D" id="3.30.559.10">
    <property type="entry name" value="Chloramphenicol acetyltransferase-like domain"/>
    <property type="match status" value="1"/>
</dbReference>
<dbReference type="GO" id="GO:0005737">
    <property type="term" value="C:cytoplasm"/>
    <property type="evidence" value="ECO:0007669"/>
    <property type="project" value="TreeGrafter"/>
</dbReference>
<dbReference type="PANTHER" id="PTHR43178">
    <property type="entry name" value="DIHYDROLIPOAMIDE ACETYLTRANSFERASE COMPONENT OF PYRUVATE DEHYDROGENASE COMPLEX"/>
    <property type="match status" value="1"/>
</dbReference>
<keyword evidence="3" id="KW-0808">Transferase</keyword>
<keyword evidence="8" id="KW-1185">Reference proteome</keyword>
<dbReference type="Pfam" id="PF00198">
    <property type="entry name" value="2-oxoacid_dh"/>
    <property type="match status" value="1"/>
</dbReference>
<evidence type="ECO:0000313" key="7">
    <source>
        <dbReference type="EMBL" id="PQP79843.1"/>
    </source>
</evidence>
<evidence type="ECO:0000313" key="8">
    <source>
        <dbReference type="Proteomes" id="UP000238672"/>
    </source>
</evidence>
<sequence length="263" mass="29614">MNQNNHEDKLNIKNASNNIQEDVEIIKISRLRKTIAKKMILSKTLIPDVTLITEVDVSNLVTLRQKIKKKALEQGIKLTYMAFIAKSVVMALQKFPLFNASFDDEKDEIIIKKTINLGIAIDTPKGLVVPNIKNAAQYTIIQLAQEIETLRKNTIEQKIKLDQIQKGTFTLSNFGSLDILYGTPVINYPELAILGIGKIVKKPIVKNNEICIADILPFSLSIDHRIIDGADGGRFLHFLTNLLTDTTILEHHIFQTSNDLEKN</sequence>
<comment type="cofactor">
    <cofactor evidence="1">
        <name>(R)-lipoate</name>
        <dbReference type="ChEBI" id="CHEBI:83088"/>
    </cofactor>
</comment>
<comment type="similarity">
    <text evidence="2">Belongs to the 2-oxoacid dehydrogenase family.</text>
</comment>
<dbReference type="SUPFAM" id="SSF52777">
    <property type="entry name" value="CoA-dependent acyltransferases"/>
    <property type="match status" value="1"/>
</dbReference>
<dbReference type="InterPro" id="IPR050743">
    <property type="entry name" value="2-oxoacid_DH_E2_comp"/>
</dbReference>
<evidence type="ECO:0000256" key="1">
    <source>
        <dbReference type="ARBA" id="ARBA00001938"/>
    </source>
</evidence>
<dbReference type="Proteomes" id="UP000238672">
    <property type="component" value="Unassembled WGS sequence"/>
</dbReference>